<evidence type="ECO:0000313" key="4">
    <source>
        <dbReference type="EMBL" id="JAG93744.1"/>
    </source>
</evidence>
<dbReference type="CDD" id="cd07067">
    <property type="entry name" value="HP_PGM_like"/>
    <property type="match status" value="1"/>
</dbReference>
<protein>
    <recommendedName>
        <fullName evidence="5">Phosphoglycerate mutase-like protein</fullName>
    </recommendedName>
</protein>
<dbReference type="InterPro" id="IPR029033">
    <property type="entry name" value="His_PPase_superfam"/>
</dbReference>
<dbReference type="PANTHER" id="PTHR48100">
    <property type="entry name" value="BROAD-SPECIFICITY PHOSPHATASE YOR283W-RELATED"/>
    <property type="match status" value="1"/>
</dbReference>
<reference evidence="4" key="1">
    <citation type="submission" date="2015-03" db="EMBL/GenBank/DDBJ databases">
        <title>A transcriptome of Araucaria cunninghamii, an australian fine timber species.</title>
        <authorList>
            <person name="Jing Yi C.J.Y."/>
            <person name="Yin San L.Y.S."/>
            <person name="Abdul Karim S.S."/>
            <person name="Wan Azmi N.N."/>
            <person name="Hercus R.R."/>
            <person name="Croft L.L."/>
        </authorList>
    </citation>
    <scope>NUCLEOTIDE SEQUENCE</scope>
    <source>
        <strain evidence="4">MI0301</strain>
        <tissue evidence="4">Leaf</tissue>
    </source>
</reference>
<dbReference type="InterPro" id="IPR013078">
    <property type="entry name" value="His_Pase_superF_clade-1"/>
</dbReference>
<dbReference type="GO" id="GO:0016791">
    <property type="term" value="F:phosphatase activity"/>
    <property type="evidence" value="ECO:0007669"/>
    <property type="project" value="TreeGrafter"/>
</dbReference>
<sequence length="287" mass="31510">MLETPEFSLYPLHCCKTLHLVRHAQGYHNVAGEKDYKAYLSYEFADASLTPLGWQQVDNLRKHVANSGIASKIELVVTSPLTRTMQTAVGVFGGGGYIDGDSSLPLMVAGAGKSDRAAISSSNCPPFIAFELCREAMGVHPCDKRKSISEYQSIFPAIDFSLVETDEDVLWMPDVREKDVDVTARGRAFLNWILTRKEKEIAIVSHSGFLIHTLGLFGEDCVPLVRNEIRKPFANCELRSFVIADRSAVTTSLPLTNFPGGIPPGSDAPSDYDDVNSAENEHTLDSK</sequence>
<organism evidence="4">
    <name type="scientific">Araucaria cunninghamii</name>
    <name type="common">Hoop pine</name>
    <name type="synonym">Moreton Bay pine</name>
    <dbReference type="NCBI Taxonomy" id="56994"/>
    <lineage>
        <taxon>Eukaryota</taxon>
        <taxon>Viridiplantae</taxon>
        <taxon>Streptophyta</taxon>
        <taxon>Embryophyta</taxon>
        <taxon>Tracheophyta</taxon>
        <taxon>Spermatophyta</taxon>
        <taxon>Pinopsida</taxon>
        <taxon>Pinidae</taxon>
        <taxon>Conifers II</taxon>
        <taxon>Araucariales</taxon>
        <taxon>Araucariaceae</taxon>
        <taxon>Araucaria</taxon>
    </lineage>
</organism>
<evidence type="ECO:0000256" key="1">
    <source>
        <dbReference type="ARBA" id="ARBA00038362"/>
    </source>
</evidence>
<dbReference type="Gene3D" id="3.40.50.1240">
    <property type="entry name" value="Phosphoglycerate mutase-like"/>
    <property type="match status" value="1"/>
</dbReference>
<proteinExistence type="inferred from homology"/>
<dbReference type="FunFam" id="3.40.50.1240:FF:000066">
    <property type="entry name" value="Phosphoglycerate mutase-like protein 1"/>
    <property type="match status" value="1"/>
</dbReference>
<dbReference type="SUPFAM" id="SSF53254">
    <property type="entry name" value="Phosphoglycerate mutase-like"/>
    <property type="match status" value="1"/>
</dbReference>
<evidence type="ECO:0000256" key="2">
    <source>
        <dbReference type="ARBA" id="ARBA00059109"/>
    </source>
</evidence>
<dbReference type="Pfam" id="PF00300">
    <property type="entry name" value="His_Phos_1"/>
    <property type="match status" value="1"/>
</dbReference>
<accession>A0A0D6QTA0</accession>
<dbReference type="PANTHER" id="PTHR48100:SF1">
    <property type="entry name" value="HISTIDINE PHOSPHATASE FAMILY PROTEIN-RELATED"/>
    <property type="match status" value="1"/>
</dbReference>
<evidence type="ECO:0000256" key="3">
    <source>
        <dbReference type="SAM" id="MobiDB-lite"/>
    </source>
</evidence>
<dbReference type="InterPro" id="IPR050275">
    <property type="entry name" value="PGM_Phosphatase"/>
</dbReference>
<dbReference type="SMART" id="SM00855">
    <property type="entry name" value="PGAM"/>
    <property type="match status" value="1"/>
</dbReference>
<name>A0A0D6QTA0_ARACU</name>
<feature type="region of interest" description="Disordered" evidence="3">
    <location>
        <begin position="258"/>
        <end position="287"/>
    </location>
</feature>
<evidence type="ECO:0008006" key="5">
    <source>
        <dbReference type="Google" id="ProtNLM"/>
    </source>
</evidence>
<comment type="similarity">
    <text evidence="1">Belongs to the phosphoglycerate mutase family.</text>
</comment>
<dbReference type="AlphaFoldDB" id="A0A0D6QTA0"/>
<dbReference type="GO" id="GO:0005737">
    <property type="term" value="C:cytoplasm"/>
    <property type="evidence" value="ECO:0007669"/>
    <property type="project" value="TreeGrafter"/>
</dbReference>
<dbReference type="EMBL" id="GCKF01045747">
    <property type="protein sequence ID" value="JAG93744.1"/>
    <property type="molecule type" value="Transcribed_RNA"/>
</dbReference>
<comment type="function">
    <text evidence="2">May play a role in carbohydrates metabolism.</text>
</comment>